<name>A0A382GDD8_9ZZZZ</name>
<keyword evidence="2" id="KW-0645">Protease</keyword>
<keyword evidence="4" id="KW-0378">Hydrolase</keyword>
<feature type="transmembrane region" description="Helical" evidence="7">
    <location>
        <begin position="161"/>
        <end position="181"/>
    </location>
</feature>
<feature type="transmembrane region" description="Helical" evidence="7">
    <location>
        <begin position="118"/>
        <end position="137"/>
    </location>
</feature>
<dbReference type="EMBL" id="UINC01054924">
    <property type="protein sequence ID" value="SVB73218.1"/>
    <property type="molecule type" value="Genomic_DNA"/>
</dbReference>
<organism evidence="8">
    <name type="scientific">marine metagenome</name>
    <dbReference type="NCBI Taxonomy" id="408172"/>
    <lineage>
        <taxon>unclassified sequences</taxon>
        <taxon>metagenomes</taxon>
        <taxon>ecological metagenomes</taxon>
    </lineage>
</organism>
<dbReference type="PANTHER" id="PTHR33695:SF1">
    <property type="entry name" value="LIPOPROTEIN SIGNAL PEPTIDASE"/>
    <property type="match status" value="1"/>
</dbReference>
<protein>
    <recommendedName>
        <fullName evidence="9">Lipoprotein signal peptidase</fullName>
    </recommendedName>
</protein>
<keyword evidence="6 7" id="KW-0472">Membrane</keyword>
<dbReference type="Pfam" id="PF01252">
    <property type="entry name" value="Peptidase_A8"/>
    <property type="match status" value="1"/>
</dbReference>
<sequence>MNETPAPNEILSAPSRKKAWALFLLIAASVAGLDLWSKAAVFDLLEVRSAGVPARIISRPNEISVIPGFFDLQANYNYGAFNGWFSEHTGLLALLSCAALLVIASVLWYSLGRAPAPTISFVVALSLLAGGTAGNFYDRLYLEAVRDWIKWYIVIDGNEHIWPNFNIADSGICVGVALVVLPELRTLFQKRKPDSEPPDPDANPSSPQ</sequence>
<keyword evidence="5 7" id="KW-1133">Transmembrane helix</keyword>
<dbReference type="PANTHER" id="PTHR33695">
    <property type="entry name" value="LIPOPROTEIN SIGNAL PEPTIDASE"/>
    <property type="match status" value="1"/>
</dbReference>
<dbReference type="GO" id="GO:0006508">
    <property type="term" value="P:proteolysis"/>
    <property type="evidence" value="ECO:0007669"/>
    <property type="project" value="UniProtKB-KW"/>
</dbReference>
<feature type="transmembrane region" description="Helical" evidence="7">
    <location>
        <begin position="20"/>
        <end position="37"/>
    </location>
</feature>
<dbReference type="HAMAP" id="MF_00161">
    <property type="entry name" value="LspA"/>
    <property type="match status" value="1"/>
</dbReference>
<evidence type="ECO:0008006" key="9">
    <source>
        <dbReference type="Google" id="ProtNLM"/>
    </source>
</evidence>
<evidence type="ECO:0000256" key="3">
    <source>
        <dbReference type="ARBA" id="ARBA00022692"/>
    </source>
</evidence>
<dbReference type="GO" id="GO:0016020">
    <property type="term" value="C:membrane"/>
    <property type="evidence" value="ECO:0007669"/>
    <property type="project" value="InterPro"/>
</dbReference>
<evidence type="ECO:0000256" key="6">
    <source>
        <dbReference type="ARBA" id="ARBA00023136"/>
    </source>
</evidence>
<feature type="transmembrane region" description="Helical" evidence="7">
    <location>
        <begin position="91"/>
        <end position="111"/>
    </location>
</feature>
<dbReference type="InterPro" id="IPR001872">
    <property type="entry name" value="Peptidase_A8"/>
</dbReference>
<keyword evidence="3 7" id="KW-0812">Transmembrane</keyword>
<proteinExistence type="inferred from homology"/>
<evidence type="ECO:0000256" key="1">
    <source>
        <dbReference type="ARBA" id="ARBA00022475"/>
    </source>
</evidence>
<evidence type="ECO:0000313" key="8">
    <source>
        <dbReference type="EMBL" id="SVB73218.1"/>
    </source>
</evidence>
<keyword evidence="1" id="KW-1003">Cell membrane</keyword>
<gene>
    <name evidence="8" type="ORF">METZ01_LOCUS226072</name>
</gene>
<reference evidence="8" key="1">
    <citation type="submission" date="2018-05" db="EMBL/GenBank/DDBJ databases">
        <authorList>
            <person name="Lanie J.A."/>
            <person name="Ng W.-L."/>
            <person name="Kazmierczak K.M."/>
            <person name="Andrzejewski T.M."/>
            <person name="Davidsen T.M."/>
            <person name="Wayne K.J."/>
            <person name="Tettelin H."/>
            <person name="Glass J.I."/>
            <person name="Rusch D."/>
            <person name="Podicherti R."/>
            <person name="Tsui H.-C.T."/>
            <person name="Winkler M.E."/>
        </authorList>
    </citation>
    <scope>NUCLEOTIDE SEQUENCE</scope>
</reference>
<dbReference type="GO" id="GO:0004190">
    <property type="term" value="F:aspartic-type endopeptidase activity"/>
    <property type="evidence" value="ECO:0007669"/>
    <property type="project" value="InterPro"/>
</dbReference>
<evidence type="ECO:0000256" key="4">
    <source>
        <dbReference type="ARBA" id="ARBA00022801"/>
    </source>
</evidence>
<evidence type="ECO:0000256" key="2">
    <source>
        <dbReference type="ARBA" id="ARBA00022670"/>
    </source>
</evidence>
<evidence type="ECO:0000256" key="7">
    <source>
        <dbReference type="SAM" id="Phobius"/>
    </source>
</evidence>
<accession>A0A382GDD8</accession>
<evidence type="ECO:0000256" key="5">
    <source>
        <dbReference type="ARBA" id="ARBA00022989"/>
    </source>
</evidence>
<dbReference type="AlphaFoldDB" id="A0A382GDD8"/>